<dbReference type="SUPFAM" id="SSF47413">
    <property type="entry name" value="lambda repressor-like DNA-binding domains"/>
    <property type="match status" value="1"/>
</dbReference>
<dbReference type="InterPro" id="IPR000655">
    <property type="entry name" value="Cro-like"/>
</dbReference>
<protein>
    <submittedName>
        <fullName evidence="2">Cro protein</fullName>
    </submittedName>
</protein>
<accession>A0A1H6P2G6</accession>
<dbReference type="GO" id="GO:0006355">
    <property type="term" value="P:regulation of DNA-templated transcription"/>
    <property type="evidence" value="ECO:0007669"/>
    <property type="project" value="InterPro"/>
</dbReference>
<feature type="compositionally biased region" description="Basic and acidic residues" evidence="1">
    <location>
        <begin position="50"/>
        <end position="65"/>
    </location>
</feature>
<feature type="region of interest" description="Disordered" evidence="1">
    <location>
        <begin position="48"/>
        <end position="100"/>
    </location>
</feature>
<dbReference type="InterPro" id="IPR010982">
    <property type="entry name" value="Lambda_DNA-bd_dom_sf"/>
</dbReference>
<gene>
    <name evidence="2" type="ORF">SAMN05216581_5252</name>
</gene>
<dbReference type="GO" id="GO:0003677">
    <property type="term" value="F:DNA binding"/>
    <property type="evidence" value="ECO:0007669"/>
    <property type="project" value="InterPro"/>
</dbReference>
<dbReference type="Gene3D" id="1.10.260.40">
    <property type="entry name" value="lambda repressor-like DNA-binding domains"/>
    <property type="match status" value="1"/>
</dbReference>
<evidence type="ECO:0000256" key="1">
    <source>
        <dbReference type="SAM" id="MobiDB-lite"/>
    </source>
</evidence>
<sequence>MLRIPLAEFAAKRHALTASRLGMSQGALSKAIREGRSIFVLEQGDGRISAVEERPFPSQRREHSAAQHPNSNPAENGLPATETPVDSYSGSLGCMDEQHH</sequence>
<reference evidence="2 3" key="1">
    <citation type="submission" date="2016-10" db="EMBL/GenBank/DDBJ databases">
        <authorList>
            <person name="de Groot N.N."/>
        </authorList>
    </citation>
    <scope>NUCLEOTIDE SEQUENCE [LARGE SCALE GENOMIC DNA]</scope>
    <source>
        <strain evidence="2 3">LMG 2158</strain>
    </source>
</reference>
<dbReference type="AlphaFoldDB" id="A0A1H6P2G6"/>
<name>A0A1H6P2G6_9PSED</name>
<dbReference type="OrthoDB" id="9429495at2"/>
<proteinExistence type="predicted"/>
<dbReference type="Pfam" id="PF09048">
    <property type="entry name" value="Cro"/>
    <property type="match status" value="1"/>
</dbReference>
<dbReference type="Proteomes" id="UP000182272">
    <property type="component" value="Chromosome I"/>
</dbReference>
<organism evidence="2 3">
    <name type="scientific">Pseudomonas asplenii</name>
    <dbReference type="NCBI Taxonomy" id="53407"/>
    <lineage>
        <taxon>Bacteria</taxon>
        <taxon>Pseudomonadati</taxon>
        <taxon>Pseudomonadota</taxon>
        <taxon>Gammaproteobacteria</taxon>
        <taxon>Pseudomonadales</taxon>
        <taxon>Pseudomonadaceae</taxon>
        <taxon>Pseudomonas</taxon>
    </lineage>
</organism>
<evidence type="ECO:0000313" key="3">
    <source>
        <dbReference type="Proteomes" id="UP000182272"/>
    </source>
</evidence>
<dbReference type="EMBL" id="LT629972">
    <property type="protein sequence ID" value="SEI23647.1"/>
    <property type="molecule type" value="Genomic_DNA"/>
</dbReference>
<evidence type="ECO:0000313" key="2">
    <source>
        <dbReference type="EMBL" id="SEI23647.1"/>
    </source>
</evidence>